<evidence type="ECO:0000259" key="8">
    <source>
        <dbReference type="PROSITE" id="PS50112"/>
    </source>
</evidence>
<dbReference type="Pfam" id="PF00158">
    <property type="entry name" value="Sigma54_activat"/>
    <property type="match status" value="1"/>
</dbReference>
<dbReference type="InterPro" id="IPR002197">
    <property type="entry name" value="HTH_Fis"/>
</dbReference>
<evidence type="ECO:0000259" key="9">
    <source>
        <dbReference type="PROSITE" id="PS51371"/>
    </source>
</evidence>
<dbReference type="Gene3D" id="3.10.580.10">
    <property type="entry name" value="CBS-domain"/>
    <property type="match status" value="1"/>
</dbReference>
<dbReference type="InterPro" id="IPR046342">
    <property type="entry name" value="CBS_dom_sf"/>
</dbReference>
<reference evidence="10 11" key="1">
    <citation type="journal article" date="2010" name="Int. J. Syst. Evol. Microbiol.">
        <title>Bacillus horneckiae sp. nov., isolated from a spacecraft-assembly clean room.</title>
        <authorList>
            <person name="Vaishampayan P."/>
            <person name="Probst A."/>
            <person name="Krishnamurthi S."/>
            <person name="Ghosh S."/>
            <person name="Osman S."/>
            <person name="McDowall A."/>
            <person name="Ruckmani A."/>
            <person name="Mayilraj S."/>
            <person name="Venkateswaran K."/>
        </authorList>
    </citation>
    <scope>NUCLEOTIDE SEQUENCE [LARGE SCALE GENOMIC DNA]</scope>
    <source>
        <strain evidence="11">1PO1SC</strain>
    </source>
</reference>
<protein>
    <recommendedName>
        <fullName evidence="12">Sigma-54-dependent Fis family transcriptional regulator</fullName>
    </recommendedName>
</protein>
<gene>
    <name evidence="10" type="ORF">CWS20_05105</name>
</gene>
<dbReference type="Gene3D" id="3.30.450.20">
    <property type="entry name" value="PAS domain"/>
    <property type="match status" value="2"/>
</dbReference>
<keyword evidence="3" id="KW-0805">Transcription regulation</keyword>
<dbReference type="InterPro" id="IPR009057">
    <property type="entry name" value="Homeodomain-like_sf"/>
</dbReference>
<dbReference type="EMBL" id="PISD01000008">
    <property type="protein sequence ID" value="PKG30372.1"/>
    <property type="molecule type" value="Genomic_DNA"/>
</dbReference>
<dbReference type="Pfam" id="PF02954">
    <property type="entry name" value="HTH_8"/>
    <property type="match status" value="1"/>
</dbReference>
<dbReference type="InterPro" id="IPR000014">
    <property type="entry name" value="PAS"/>
</dbReference>
<dbReference type="FunFam" id="3.40.50.300:FF:000006">
    <property type="entry name" value="DNA-binding transcriptional regulator NtrC"/>
    <property type="match status" value="1"/>
</dbReference>
<proteinExistence type="predicted"/>
<evidence type="ECO:0008006" key="12">
    <source>
        <dbReference type="Google" id="ProtNLM"/>
    </source>
</evidence>
<dbReference type="GO" id="GO:0005524">
    <property type="term" value="F:ATP binding"/>
    <property type="evidence" value="ECO:0007669"/>
    <property type="project" value="UniProtKB-KW"/>
</dbReference>
<dbReference type="PROSITE" id="PS51371">
    <property type="entry name" value="CBS"/>
    <property type="match status" value="2"/>
</dbReference>
<dbReference type="InterPro" id="IPR000644">
    <property type="entry name" value="CBS_dom"/>
</dbReference>
<dbReference type="Gene3D" id="1.10.10.60">
    <property type="entry name" value="Homeodomain-like"/>
    <property type="match status" value="1"/>
</dbReference>
<comment type="caution">
    <text evidence="10">The sequence shown here is derived from an EMBL/GenBank/DDBJ whole genome shotgun (WGS) entry which is preliminary data.</text>
</comment>
<name>A0A2N0ZLJ5_9BACI</name>
<dbReference type="AlphaFoldDB" id="A0A2N0ZLJ5"/>
<dbReference type="InterPro" id="IPR003593">
    <property type="entry name" value="AAA+_ATPase"/>
</dbReference>
<dbReference type="InterPro" id="IPR058031">
    <property type="entry name" value="AAA_lid_NorR"/>
</dbReference>
<dbReference type="Pfam" id="PF00989">
    <property type="entry name" value="PAS"/>
    <property type="match status" value="1"/>
</dbReference>
<keyword evidence="2" id="KW-0067">ATP-binding</keyword>
<dbReference type="Gene3D" id="1.10.8.60">
    <property type="match status" value="1"/>
</dbReference>
<dbReference type="GO" id="GO:0006355">
    <property type="term" value="P:regulation of DNA-templated transcription"/>
    <property type="evidence" value="ECO:0007669"/>
    <property type="project" value="InterPro"/>
</dbReference>
<evidence type="ECO:0000256" key="3">
    <source>
        <dbReference type="ARBA" id="ARBA00023015"/>
    </source>
</evidence>
<dbReference type="PROSITE" id="PS00675">
    <property type="entry name" value="SIGMA54_INTERACT_1"/>
    <property type="match status" value="1"/>
</dbReference>
<keyword evidence="4" id="KW-0238">DNA-binding</keyword>
<feature type="domain" description="Sigma-54 factor interaction" evidence="7">
    <location>
        <begin position="395"/>
        <end position="624"/>
    </location>
</feature>
<dbReference type="GO" id="GO:0043565">
    <property type="term" value="F:sequence-specific DNA binding"/>
    <property type="evidence" value="ECO:0007669"/>
    <property type="project" value="InterPro"/>
</dbReference>
<dbReference type="Proteomes" id="UP000233343">
    <property type="component" value="Unassembled WGS sequence"/>
</dbReference>
<dbReference type="Pfam" id="PF00571">
    <property type="entry name" value="CBS"/>
    <property type="match status" value="2"/>
</dbReference>
<dbReference type="InterPro" id="IPR025662">
    <property type="entry name" value="Sigma_54_int_dom_ATP-bd_1"/>
</dbReference>
<feature type="domain" description="CBS" evidence="9">
    <location>
        <begin position="15"/>
        <end position="71"/>
    </location>
</feature>
<dbReference type="CDD" id="cd00009">
    <property type="entry name" value="AAA"/>
    <property type="match status" value="1"/>
</dbReference>
<evidence type="ECO:0000256" key="2">
    <source>
        <dbReference type="ARBA" id="ARBA00022840"/>
    </source>
</evidence>
<evidence type="ECO:0000313" key="10">
    <source>
        <dbReference type="EMBL" id="PKG30372.1"/>
    </source>
</evidence>
<evidence type="ECO:0000256" key="1">
    <source>
        <dbReference type="ARBA" id="ARBA00022741"/>
    </source>
</evidence>
<dbReference type="Pfam" id="PF13188">
    <property type="entry name" value="PAS_8"/>
    <property type="match status" value="1"/>
</dbReference>
<dbReference type="SMART" id="SM00382">
    <property type="entry name" value="AAA"/>
    <property type="match status" value="1"/>
</dbReference>
<dbReference type="PROSITE" id="PS00688">
    <property type="entry name" value="SIGMA54_INTERACT_3"/>
    <property type="match status" value="1"/>
</dbReference>
<dbReference type="CDD" id="cd02205">
    <property type="entry name" value="CBS_pair_SF"/>
    <property type="match status" value="1"/>
</dbReference>
<dbReference type="PANTHER" id="PTHR32071:SF57">
    <property type="entry name" value="C4-DICARBOXYLATE TRANSPORT TRANSCRIPTIONAL REGULATORY PROTEIN DCTD"/>
    <property type="match status" value="1"/>
</dbReference>
<dbReference type="PROSITE" id="PS00676">
    <property type="entry name" value="SIGMA54_INTERACT_2"/>
    <property type="match status" value="1"/>
</dbReference>
<dbReference type="PROSITE" id="PS50112">
    <property type="entry name" value="PAS"/>
    <property type="match status" value="1"/>
</dbReference>
<dbReference type="SMART" id="SM00116">
    <property type="entry name" value="CBS"/>
    <property type="match status" value="2"/>
</dbReference>
<accession>A0A2N0ZLJ5</accession>
<dbReference type="PRINTS" id="PR01590">
    <property type="entry name" value="HTHFIS"/>
</dbReference>
<dbReference type="InterPro" id="IPR013767">
    <property type="entry name" value="PAS_fold"/>
</dbReference>
<dbReference type="SUPFAM" id="SSF55785">
    <property type="entry name" value="PYP-like sensor domain (PAS domain)"/>
    <property type="match status" value="2"/>
</dbReference>
<dbReference type="PROSITE" id="PS50045">
    <property type="entry name" value="SIGMA54_INTERACT_4"/>
    <property type="match status" value="1"/>
</dbReference>
<keyword evidence="5" id="KW-0804">Transcription</keyword>
<evidence type="ECO:0000313" key="11">
    <source>
        <dbReference type="Proteomes" id="UP000233343"/>
    </source>
</evidence>
<keyword evidence="6" id="KW-0129">CBS domain</keyword>
<dbReference type="CDD" id="cd00130">
    <property type="entry name" value="PAS"/>
    <property type="match status" value="1"/>
</dbReference>
<dbReference type="InterPro" id="IPR002078">
    <property type="entry name" value="Sigma_54_int"/>
</dbReference>
<dbReference type="RefSeq" id="WP_066199359.1">
    <property type="nucleotide sequence ID" value="NZ_JARMMB010000013.1"/>
</dbReference>
<dbReference type="Pfam" id="PF25601">
    <property type="entry name" value="AAA_lid_14"/>
    <property type="match status" value="1"/>
</dbReference>
<evidence type="ECO:0000256" key="5">
    <source>
        <dbReference type="ARBA" id="ARBA00023163"/>
    </source>
</evidence>
<organism evidence="10 11">
    <name type="scientific">Cytobacillus horneckiae</name>
    <dbReference type="NCBI Taxonomy" id="549687"/>
    <lineage>
        <taxon>Bacteria</taxon>
        <taxon>Bacillati</taxon>
        <taxon>Bacillota</taxon>
        <taxon>Bacilli</taxon>
        <taxon>Bacillales</taxon>
        <taxon>Bacillaceae</taxon>
        <taxon>Cytobacillus</taxon>
    </lineage>
</organism>
<dbReference type="InterPro" id="IPR027417">
    <property type="entry name" value="P-loop_NTPase"/>
</dbReference>
<evidence type="ECO:0000259" key="7">
    <source>
        <dbReference type="PROSITE" id="PS50045"/>
    </source>
</evidence>
<dbReference type="InterPro" id="IPR025943">
    <property type="entry name" value="Sigma_54_int_dom_ATP-bd_2"/>
</dbReference>
<evidence type="ECO:0000256" key="4">
    <source>
        <dbReference type="ARBA" id="ARBA00023125"/>
    </source>
</evidence>
<keyword evidence="1" id="KW-0547">Nucleotide-binding</keyword>
<feature type="domain" description="PAS" evidence="8">
    <location>
        <begin position="254"/>
        <end position="312"/>
    </location>
</feature>
<dbReference type="Gene3D" id="3.40.50.300">
    <property type="entry name" value="P-loop containing nucleotide triphosphate hydrolases"/>
    <property type="match status" value="1"/>
</dbReference>
<dbReference type="SUPFAM" id="SSF54631">
    <property type="entry name" value="CBS-domain pair"/>
    <property type="match status" value="1"/>
</dbReference>
<keyword evidence="11" id="KW-1185">Reference proteome</keyword>
<dbReference type="SUPFAM" id="SSF46689">
    <property type="entry name" value="Homeodomain-like"/>
    <property type="match status" value="1"/>
</dbReference>
<dbReference type="InterPro" id="IPR025944">
    <property type="entry name" value="Sigma_54_int_dom_CS"/>
</dbReference>
<sequence length="715" mass="81183">MLVRNSFTQTVENYMNRNVPKLTAKHTVRDAVEIFRKDKIWILPVMDEHNLFIGAMTPSAIFKALSENASIDDNILPYIIKNTITVYETDDLAEVRLFLQEKQVGQAVVLSSDNTVSGVLDTKNIIYAYQTRSDTYGNSLESLFQHMQSGLLALDRNGRILVANHSAEIMCNIKRDYSIGRHYSEVFPDLIEFTSEHNQMTDIPLQRVTIENKQLLVKYKSLSRESKYWGGIILISDLTDYEEIAKELEITKRLERTLQTVLNTTNDAYIVIDQSGKVDMVNEAAMEFIKEPRSALLNKHVREVIPEIHLEEALSKDFQTEKLEALIIGNRKCLVQKTPIYKDQQLVGSIAKIIYKDLHKWKSVIKTLTELEKEVSFYRGELSLIGGTPFDLDDIITQDDELKKLKNFARQSASGFSNVLLLGESGTGKELFARGIHNASLRSGKFIKVNCAAIPEELWESEFFGYADGAFTGAKKGGKPGKFELANNGTLFLDEIGDMPLLMQVKLLRVIQEKEFERVGGSETINVNVRIIAATNKNLTEMVAKNEFREDLFYRLNVIVINIPPLRERTNDIPLLSNFIIKKLSHLMGMGEINISKQALMVLSMHNWPGNVRELENAIERALNAVEGDLLDTEHLPEYIQKQKNNNTNEKVSIKQSNEDQVSISDFYKLNMDNAEKDAITFALNQSNGNRTAAAKLLGISRSQFYKKLRKLDIQ</sequence>
<dbReference type="SUPFAM" id="SSF52540">
    <property type="entry name" value="P-loop containing nucleoside triphosphate hydrolases"/>
    <property type="match status" value="1"/>
</dbReference>
<evidence type="ECO:0000256" key="6">
    <source>
        <dbReference type="PROSITE-ProRule" id="PRU00703"/>
    </source>
</evidence>
<dbReference type="PANTHER" id="PTHR32071">
    <property type="entry name" value="TRANSCRIPTIONAL REGULATORY PROTEIN"/>
    <property type="match status" value="1"/>
</dbReference>
<dbReference type="SMART" id="SM00091">
    <property type="entry name" value="PAS"/>
    <property type="match status" value="2"/>
</dbReference>
<dbReference type="InterPro" id="IPR035965">
    <property type="entry name" value="PAS-like_dom_sf"/>
</dbReference>
<feature type="domain" description="CBS" evidence="9">
    <location>
        <begin position="79"/>
        <end position="135"/>
    </location>
</feature>